<dbReference type="EMBL" id="JBHUFU010000002">
    <property type="protein sequence ID" value="MFD1828929.1"/>
    <property type="molecule type" value="Genomic_DNA"/>
</dbReference>
<evidence type="ECO:0000256" key="2">
    <source>
        <dbReference type="SAM" id="Phobius"/>
    </source>
</evidence>
<feature type="compositionally biased region" description="Basic and acidic residues" evidence="1">
    <location>
        <begin position="1"/>
        <end position="11"/>
    </location>
</feature>
<proteinExistence type="predicted"/>
<feature type="region of interest" description="Disordered" evidence="1">
    <location>
        <begin position="1"/>
        <end position="21"/>
    </location>
</feature>
<dbReference type="Proteomes" id="UP001597365">
    <property type="component" value="Unassembled WGS sequence"/>
</dbReference>
<dbReference type="Pfam" id="PF19136">
    <property type="entry name" value="DUF5819"/>
    <property type="match status" value="1"/>
</dbReference>
<keyword evidence="2" id="KW-1133">Transmembrane helix</keyword>
<feature type="transmembrane region" description="Helical" evidence="2">
    <location>
        <begin position="29"/>
        <end position="53"/>
    </location>
</feature>
<evidence type="ECO:0000256" key="1">
    <source>
        <dbReference type="SAM" id="MobiDB-lite"/>
    </source>
</evidence>
<dbReference type="RefSeq" id="WP_380896981.1">
    <property type="nucleotide sequence ID" value="NZ_JBHUFU010000002.1"/>
</dbReference>
<evidence type="ECO:0000313" key="3">
    <source>
        <dbReference type="EMBL" id="MFD1828929.1"/>
    </source>
</evidence>
<reference evidence="4" key="1">
    <citation type="journal article" date="2019" name="Int. J. Syst. Evol. Microbiol.">
        <title>The Global Catalogue of Microorganisms (GCM) 10K type strain sequencing project: providing services to taxonomists for standard genome sequencing and annotation.</title>
        <authorList>
            <consortium name="The Broad Institute Genomics Platform"/>
            <consortium name="The Broad Institute Genome Sequencing Center for Infectious Disease"/>
            <person name="Wu L."/>
            <person name="Ma J."/>
        </authorList>
    </citation>
    <scope>NUCLEOTIDE SEQUENCE [LARGE SCALE GENOMIC DNA]</scope>
    <source>
        <strain evidence="4">CGMCC 4.7455</strain>
    </source>
</reference>
<name>A0ABW4PE06_9ACTN</name>
<keyword evidence="2" id="KW-0812">Transmembrane</keyword>
<comment type="caution">
    <text evidence="3">The sequence shown here is derived from an EMBL/GenBank/DDBJ whole genome shotgun (WGS) entry which is preliminary data.</text>
</comment>
<accession>A0ABW4PE06</accession>
<gene>
    <name evidence="3" type="ORF">ACFSJS_04520</name>
</gene>
<sequence>MEPQAETRRDAPPPGGKPGVMALPPGARAAVAVALGAVTVLVAAHLAAVFLHVAPSNTLSKRYGELVSEHINPEFEQNWKLFAPNPLQQNVAVHARAEVLRPDGTTERTGWVDLSAMDADDIRGNPFPSHTDQNELRRAWDFFTGSHDQENRPNGLRGELSREYLKRIVMLRFGAELNGGEVRKIQLRSATTPVGAPPWSGESSSTETAYRVLPWWAVDGTDVPEGK</sequence>
<protein>
    <submittedName>
        <fullName evidence="3">DUF5819 family protein</fullName>
    </submittedName>
</protein>
<dbReference type="InterPro" id="IPR043857">
    <property type="entry name" value="DUF5819"/>
</dbReference>
<keyword evidence="4" id="KW-1185">Reference proteome</keyword>
<evidence type="ECO:0000313" key="4">
    <source>
        <dbReference type="Proteomes" id="UP001597365"/>
    </source>
</evidence>
<keyword evidence="2" id="KW-0472">Membrane</keyword>
<organism evidence="3 4">
    <name type="scientific">Streptomyces desertarenae</name>
    <dbReference type="NCBI Taxonomy" id="2666184"/>
    <lineage>
        <taxon>Bacteria</taxon>
        <taxon>Bacillati</taxon>
        <taxon>Actinomycetota</taxon>
        <taxon>Actinomycetes</taxon>
        <taxon>Kitasatosporales</taxon>
        <taxon>Streptomycetaceae</taxon>
        <taxon>Streptomyces</taxon>
    </lineage>
</organism>